<dbReference type="AlphaFoldDB" id="A0A1V0UUI3"/>
<name>A0A1V0UUI3_9BACL</name>
<dbReference type="EMBL" id="CP020557">
    <property type="protein sequence ID" value="ARF68883.1"/>
    <property type="molecule type" value="Genomic_DNA"/>
</dbReference>
<dbReference type="RefSeq" id="WP_083040639.1">
    <property type="nucleotide sequence ID" value="NZ_CP020557.1"/>
</dbReference>
<gene>
    <name evidence="1" type="ORF">B7C51_15400</name>
</gene>
<reference evidence="1 2" key="1">
    <citation type="submission" date="2017-03" db="EMBL/GenBank/DDBJ databases">
        <title>Paenibacillus larvae genome sequencing.</title>
        <authorList>
            <person name="Dingman D.W."/>
        </authorList>
    </citation>
    <scope>NUCLEOTIDE SEQUENCE [LARGE SCALE GENOMIC DNA]</scope>
    <source>
        <strain evidence="1 2">SAG 10367</strain>
    </source>
</reference>
<proteinExistence type="predicted"/>
<protein>
    <submittedName>
        <fullName evidence="1">Uncharacterized protein</fullName>
    </submittedName>
</protein>
<sequence>MPNSDNSSQETICQWCQTEIVWDPEIGPEQICPHCFNELGEYRSVMFTPEMLENDGDFDEIPGDQDSLEWEYQEVRDVYQECINACIDFQEEAPECSTCREFMLLVGEKVMEDGGFSPKVHKPIGRAALMAPFTLNVYVCPSCFKVETVLSGADRLSMVEAVKK</sequence>
<dbReference type="Proteomes" id="UP000192727">
    <property type="component" value="Chromosome"/>
</dbReference>
<evidence type="ECO:0000313" key="2">
    <source>
        <dbReference type="Proteomes" id="UP000192727"/>
    </source>
</evidence>
<accession>A0A1V0UUI3</accession>
<organism evidence="1 2">
    <name type="scientific">Paenibacillus larvae subsp. pulvifaciens</name>
    <dbReference type="NCBI Taxonomy" id="1477"/>
    <lineage>
        <taxon>Bacteria</taxon>
        <taxon>Bacillati</taxon>
        <taxon>Bacillota</taxon>
        <taxon>Bacilli</taxon>
        <taxon>Bacillales</taxon>
        <taxon>Paenibacillaceae</taxon>
        <taxon>Paenibacillus</taxon>
    </lineage>
</organism>
<evidence type="ECO:0000313" key="1">
    <source>
        <dbReference type="EMBL" id="ARF68883.1"/>
    </source>
</evidence>